<organism evidence="1">
    <name type="scientific">White spot syndrome virus</name>
    <dbReference type="NCBI Taxonomy" id="342409"/>
    <lineage>
        <taxon>Viruses</taxon>
        <taxon>Viruses incertae sedis</taxon>
        <taxon>Naldaviricetes</taxon>
        <taxon>Nimaviridae</taxon>
        <taxon>Whispovirus</taxon>
    </lineage>
</organism>
<protein>
    <submittedName>
        <fullName evidence="1">ORF16</fullName>
    </submittedName>
</protein>
<accession>A0A2D3I6Y1</accession>
<dbReference type="EMBL" id="MF768985">
    <property type="protein sequence ID" value="ATU84157.1"/>
    <property type="molecule type" value="Genomic_DNA"/>
</dbReference>
<name>A0A2D3I6Y1_9VIRU</name>
<sequence length="62" mass="7309">MSMKTRTFLLQNEPTWTRPRQKYRTSFPLYTDWTLKGSFSLKATLFINENQHSIINSGGQKL</sequence>
<evidence type="ECO:0000313" key="1">
    <source>
        <dbReference type="EMBL" id="ATU84157.1"/>
    </source>
</evidence>
<reference evidence="1" key="1">
    <citation type="journal article" date="2018" name="Aquaculture">
        <title>Complete genome sequence of a white spot syndrome virus associated with a disease incursion in Australia.</title>
        <authorList>
            <person name="Oakey J."/>
            <person name="Smith C.S."/>
        </authorList>
    </citation>
    <scope>NUCLEOTIDE SEQUENCE [LARGE SCALE GENOMIC DNA]</scope>
    <source>
        <strain evidence="1">WSSV-AU</strain>
    </source>
</reference>
<dbReference type="Proteomes" id="UP000267516">
    <property type="component" value="Segment"/>
</dbReference>
<proteinExistence type="predicted"/>